<name>A0A6G0VZ29_APHCR</name>
<sequence length="130" mass="15236">MLKFVDKSNKTDFDIKFDDSKRLCVYKNYFKMLVNFLNICDHCVTREVIQQLRYKEIIIDKKFSTFFTVDGLIEMIVFLSHKITRHGVVSTSLISALNERYVLDVDLVSLNDALELCVYTFTCQLLMKVS</sequence>
<reference evidence="1 2" key="1">
    <citation type="submission" date="2019-08" db="EMBL/GenBank/DDBJ databases">
        <title>Whole genome of Aphis craccivora.</title>
        <authorList>
            <person name="Voronova N.V."/>
            <person name="Shulinski R.S."/>
            <person name="Bandarenka Y.V."/>
            <person name="Zhorov D.G."/>
            <person name="Warner D."/>
        </authorList>
    </citation>
    <scope>NUCLEOTIDE SEQUENCE [LARGE SCALE GENOMIC DNA]</scope>
    <source>
        <strain evidence="1">180601</strain>
        <tissue evidence="1">Whole Body</tissue>
    </source>
</reference>
<dbReference type="EMBL" id="VUJU01010270">
    <property type="protein sequence ID" value="KAF0714980.1"/>
    <property type="molecule type" value="Genomic_DNA"/>
</dbReference>
<proteinExistence type="predicted"/>
<keyword evidence="2" id="KW-1185">Reference proteome</keyword>
<gene>
    <name evidence="1" type="ORF">FWK35_00031986</name>
</gene>
<dbReference type="Proteomes" id="UP000478052">
    <property type="component" value="Unassembled WGS sequence"/>
</dbReference>
<comment type="caution">
    <text evidence="1">The sequence shown here is derived from an EMBL/GenBank/DDBJ whole genome shotgun (WGS) entry which is preliminary data.</text>
</comment>
<protein>
    <submittedName>
        <fullName evidence="1">Nucleoporin NUP188</fullName>
    </submittedName>
</protein>
<evidence type="ECO:0000313" key="1">
    <source>
        <dbReference type="EMBL" id="KAF0714980.1"/>
    </source>
</evidence>
<accession>A0A6G0VZ29</accession>
<evidence type="ECO:0000313" key="2">
    <source>
        <dbReference type="Proteomes" id="UP000478052"/>
    </source>
</evidence>
<organism evidence="1 2">
    <name type="scientific">Aphis craccivora</name>
    <name type="common">Cowpea aphid</name>
    <dbReference type="NCBI Taxonomy" id="307492"/>
    <lineage>
        <taxon>Eukaryota</taxon>
        <taxon>Metazoa</taxon>
        <taxon>Ecdysozoa</taxon>
        <taxon>Arthropoda</taxon>
        <taxon>Hexapoda</taxon>
        <taxon>Insecta</taxon>
        <taxon>Pterygota</taxon>
        <taxon>Neoptera</taxon>
        <taxon>Paraneoptera</taxon>
        <taxon>Hemiptera</taxon>
        <taxon>Sternorrhyncha</taxon>
        <taxon>Aphidomorpha</taxon>
        <taxon>Aphidoidea</taxon>
        <taxon>Aphididae</taxon>
        <taxon>Aphidini</taxon>
        <taxon>Aphis</taxon>
        <taxon>Aphis</taxon>
    </lineage>
</organism>
<dbReference type="AlphaFoldDB" id="A0A6G0VZ29"/>